<keyword evidence="3 10" id="KW-0285">Flavoprotein</keyword>
<comment type="cofactor">
    <cofactor evidence="11">
        <name>Mg(2+)</name>
        <dbReference type="ChEBI" id="CHEBI:18420"/>
    </cofactor>
    <cofactor evidence="11">
        <name>Mn(2+)</name>
        <dbReference type="ChEBI" id="CHEBI:29035"/>
    </cofactor>
    <text evidence="11">Magnesium. Can also use manganese.</text>
</comment>
<organism evidence="13 14">
    <name type="scientific">Yeguia hominis</name>
    <dbReference type="NCBI Taxonomy" id="2763662"/>
    <lineage>
        <taxon>Bacteria</taxon>
        <taxon>Bacillati</taxon>
        <taxon>Bacillota</taxon>
        <taxon>Clostridia</taxon>
        <taxon>Eubacteriales</taxon>
        <taxon>Yeguiaceae</taxon>
        <taxon>Yeguia</taxon>
    </lineage>
</organism>
<comment type="similarity">
    <text evidence="10">Belongs to the ApbE family.</text>
</comment>
<protein>
    <recommendedName>
        <fullName evidence="2 10">FAD:protein FMN transferase</fullName>
        <ecNumber evidence="1 10">2.7.1.180</ecNumber>
    </recommendedName>
    <alternativeName>
        <fullName evidence="8 10">Flavin transferase</fullName>
    </alternativeName>
</protein>
<dbReference type="GO" id="GO:0016740">
    <property type="term" value="F:transferase activity"/>
    <property type="evidence" value="ECO:0007669"/>
    <property type="project" value="UniProtKB-UniRule"/>
</dbReference>
<dbReference type="AlphaFoldDB" id="A0A926HRJ6"/>
<dbReference type="EMBL" id="JACRSN010000005">
    <property type="protein sequence ID" value="MBC8533313.1"/>
    <property type="molecule type" value="Genomic_DNA"/>
</dbReference>
<evidence type="ECO:0000256" key="1">
    <source>
        <dbReference type="ARBA" id="ARBA00011955"/>
    </source>
</evidence>
<name>A0A926HRJ6_9FIRM</name>
<evidence type="ECO:0000313" key="13">
    <source>
        <dbReference type="EMBL" id="MBC8533313.1"/>
    </source>
</evidence>
<keyword evidence="12" id="KW-0472">Membrane</keyword>
<evidence type="ECO:0000256" key="8">
    <source>
        <dbReference type="ARBA" id="ARBA00031306"/>
    </source>
</evidence>
<evidence type="ECO:0000256" key="9">
    <source>
        <dbReference type="ARBA" id="ARBA00048540"/>
    </source>
</evidence>
<feature type="binding site" evidence="11">
    <location>
        <position position="301"/>
    </location>
    <ligand>
        <name>Mg(2+)</name>
        <dbReference type="ChEBI" id="CHEBI:18420"/>
    </ligand>
</feature>
<dbReference type="EC" id="2.7.1.180" evidence="1 10"/>
<evidence type="ECO:0000256" key="10">
    <source>
        <dbReference type="PIRNR" id="PIRNR006268"/>
    </source>
</evidence>
<dbReference type="InterPro" id="IPR024932">
    <property type="entry name" value="ApbE"/>
</dbReference>
<keyword evidence="14" id="KW-1185">Reference proteome</keyword>
<keyword evidence="12" id="KW-0812">Transmembrane</keyword>
<evidence type="ECO:0000256" key="12">
    <source>
        <dbReference type="SAM" id="Phobius"/>
    </source>
</evidence>
<feature type="transmembrane region" description="Helical" evidence="12">
    <location>
        <begin position="12"/>
        <end position="31"/>
    </location>
</feature>
<keyword evidence="6 10" id="KW-0274">FAD</keyword>
<evidence type="ECO:0000256" key="2">
    <source>
        <dbReference type="ARBA" id="ARBA00016337"/>
    </source>
</evidence>
<keyword evidence="7 10" id="KW-0460">Magnesium</keyword>
<dbReference type="SUPFAM" id="SSF143631">
    <property type="entry name" value="ApbE-like"/>
    <property type="match status" value="1"/>
</dbReference>
<gene>
    <name evidence="13" type="ORF">IAG03_04700</name>
</gene>
<comment type="catalytic activity">
    <reaction evidence="9 10">
        <text>L-threonyl-[protein] + FAD = FMN-L-threonyl-[protein] + AMP + H(+)</text>
        <dbReference type="Rhea" id="RHEA:36847"/>
        <dbReference type="Rhea" id="RHEA-COMP:11060"/>
        <dbReference type="Rhea" id="RHEA-COMP:11061"/>
        <dbReference type="ChEBI" id="CHEBI:15378"/>
        <dbReference type="ChEBI" id="CHEBI:30013"/>
        <dbReference type="ChEBI" id="CHEBI:57692"/>
        <dbReference type="ChEBI" id="CHEBI:74257"/>
        <dbReference type="ChEBI" id="CHEBI:456215"/>
        <dbReference type="EC" id="2.7.1.180"/>
    </reaction>
</comment>
<sequence>MQKHFSVRRAKIWTAVLAVVFLFCLIIVLVIRGGAFSKTYTATGYVMGSYMQQTIYSRDGEAAAADALTRAAETEALISWRVEDSDIQKLNAAAGISAVPIHDRTRSILAAALDVAEQSGGAFDPTILPVSSLWNFDGEVHAVPSADQISKFLPCVSYQNLTLSSDQAFLQINGSAVDLGAAGKGAACDDAIAAYREQNAAGAVVSVGGSIGLYGQKPDHTVWTIAVRDPRGEDLSAQLGTLDLPLGKTESLCISTSGSYEKAFTQNGVTYHHLLDPKTGYPAKSGLVSVTVLHESGLYSDLLATACFILGVDAGCDLLETYGASGIFVTESGDVRLFGELAFTLTAEGYHLIGER</sequence>
<reference evidence="13" key="1">
    <citation type="submission" date="2020-08" db="EMBL/GenBank/DDBJ databases">
        <title>Genome public.</title>
        <authorList>
            <person name="Liu C."/>
            <person name="Sun Q."/>
        </authorList>
    </citation>
    <scope>NUCLEOTIDE SEQUENCE</scope>
    <source>
        <strain evidence="13">NSJ-40</strain>
    </source>
</reference>
<dbReference type="PANTHER" id="PTHR30040:SF2">
    <property type="entry name" value="FAD:PROTEIN FMN TRANSFERASE"/>
    <property type="match status" value="1"/>
</dbReference>
<dbReference type="Pfam" id="PF02424">
    <property type="entry name" value="ApbE"/>
    <property type="match status" value="1"/>
</dbReference>
<dbReference type="GO" id="GO:0046872">
    <property type="term" value="F:metal ion binding"/>
    <property type="evidence" value="ECO:0007669"/>
    <property type="project" value="UniProtKB-UniRule"/>
</dbReference>
<dbReference type="PANTHER" id="PTHR30040">
    <property type="entry name" value="THIAMINE BIOSYNTHESIS LIPOPROTEIN APBE"/>
    <property type="match status" value="1"/>
</dbReference>
<evidence type="ECO:0000256" key="5">
    <source>
        <dbReference type="ARBA" id="ARBA00022723"/>
    </source>
</evidence>
<accession>A0A926HRJ6</accession>
<dbReference type="Proteomes" id="UP000651482">
    <property type="component" value="Unassembled WGS sequence"/>
</dbReference>
<keyword evidence="12" id="KW-1133">Transmembrane helix</keyword>
<feature type="binding site" evidence="11">
    <location>
        <position position="181"/>
    </location>
    <ligand>
        <name>Mg(2+)</name>
        <dbReference type="ChEBI" id="CHEBI:18420"/>
    </ligand>
</feature>
<comment type="caution">
    <text evidence="13">The sequence shown here is derived from an EMBL/GenBank/DDBJ whole genome shotgun (WGS) entry which is preliminary data.</text>
</comment>
<dbReference type="PIRSF" id="PIRSF006268">
    <property type="entry name" value="ApbE"/>
    <property type="match status" value="1"/>
</dbReference>
<dbReference type="InterPro" id="IPR003374">
    <property type="entry name" value="ApbE-like_sf"/>
</dbReference>
<keyword evidence="4 10" id="KW-0808">Transferase</keyword>
<proteinExistence type="inferred from homology"/>
<dbReference type="Gene3D" id="3.10.520.10">
    <property type="entry name" value="ApbE-like domains"/>
    <property type="match status" value="1"/>
</dbReference>
<feature type="binding site" evidence="11">
    <location>
        <position position="305"/>
    </location>
    <ligand>
        <name>Mg(2+)</name>
        <dbReference type="ChEBI" id="CHEBI:18420"/>
    </ligand>
</feature>
<evidence type="ECO:0000256" key="7">
    <source>
        <dbReference type="ARBA" id="ARBA00022842"/>
    </source>
</evidence>
<evidence type="ECO:0000256" key="3">
    <source>
        <dbReference type="ARBA" id="ARBA00022630"/>
    </source>
</evidence>
<evidence type="ECO:0000313" key="14">
    <source>
        <dbReference type="Proteomes" id="UP000651482"/>
    </source>
</evidence>
<dbReference type="RefSeq" id="WP_249318659.1">
    <property type="nucleotide sequence ID" value="NZ_JACRSN010000005.1"/>
</dbReference>
<keyword evidence="5 10" id="KW-0479">Metal-binding</keyword>
<evidence type="ECO:0000256" key="11">
    <source>
        <dbReference type="PIRSR" id="PIRSR006268-2"/>
    </source>
</evidence>
<evidence type="ECO:0000256" key="4">
    <source>
        <dbReference type="ARBA" id="ARBA00022679"/>
    </source>
</evidence>
<evidence type="ECO:0000256" key="6">
    <source>
        <dbReference type="ARBA" id="ARBA00022827"/>
    </source>
</evidence>